<organism evidence="1 2">
    <name type="scientific">Citrobacter portucalensis</name>
    <dbReference type="NCBI Taxonomy" id="1639133"/>
    <lineage>
        <taxon>Bacteria</taxon>
        <taxon>Pseudomonadati</taxon>
        <taxon>Pseudomonadota</taxon>
        <taxon>Gammaproteobacteria</taxon>
        <taxon>Enterobacterales</taxon>
        <taxon>Enterobacteriaceae</taxon>
        <taxon>Citrobacter</taxon>
        <taxon>Citrobacter freundii complex</taxon>
    </lineage>
</organism>
<reference evidence="1" key="1">
    <citation type="submission" date="2022-01" db="EMBL/GenBank/DDBJ databases">
        <title>Genetic Characterization of Carbapenem-resistant Citrobacter spp. from China: a multicenter study.</title>
        <authorList>
            <person name="Ye L."/>
        </authorList>
    </citation>
    <scope>NUCLEOTIDE SEQUENCE</scope>
    <source>
        <strain evidence="1">IR5432</strain>
    </source>
</reference>
<dbReference type="AlphaFoldDB" id="A0A9X4JNJ6"/>
<comment type="caution">
    <text evidence="1">The sequence shown here is derived from an EMBL/GenBank/DDBJ whole genome shotgun (WGS) entry which is preliminary data.</text>
</comment>
<proteinExistence type="predicted"/>
<protein>
    <submittedName>
        <fullName evidence="1">Uncharacterized protein</fullName>
    </submittedName>
</protein>
<name>A0A9X4JNJ6_9ENTR</name>
<dbReference type="EMBL" id="JAKIHW010000022">
    <property type="protein sequence ID" value="MDE9619862.1"/>
    <property type="molecule type" value="Genomic_DNA"/>
</dbReference>
<sequence>MMKALPKVAKGSVNELSNKSITPIVAGIVAGVMAGVSAPAMASNGSETPISTIQSQATVNHTVQQTNTAVILAKPSLDGQAFAAHYSHSSHASHSSHYSCTPGSTC</sequence>
<gene>
    <name evidence="1" type="ORF">L2111_17550</name>
</gene>
<dbReference type="RefSeq" id="WP_275398307.1">
    <property type="nucleotide sequence ID" value="NZ_JAKIHW010000022.1"/>
</dbReference>
<evidence type="ECO:0000313" key="2">
    <source>
        <dbReference type="Proteomes" id="UP001147005"/>
    </source>
</evidence>
<evidence type="ECO:0000313" key="1">
    <source>
        <dbReference type="EMBL" id="MDE9619862.1"/>
    </source>
</evidence>
<dbReference type="Proteomes" id="UP001147005">
    <property type="component" value="Unassembled WGS sequence"/>
</dbReference>
<accession>A0A9X4JNJ6</accession>